<organism evidence="1">
    <name type="scientific">marine metagenome</name>
    <dbReference type="NCBI Taxonomy" id="408172"/>
    <lineage>
        <taxon>unclassified sequences</taxon>
        <taxon>metagenomes</taxon>
        <taxon>ecological metagenomes</taxon>
    </lineage>
</organism>
<reference evidence="1" key="1">
    <citation type="submission" date="2018-05" db="EMBL/GenBank/DDBJ databases">
        <authorList>
            <person name="Lanie J.A."/>
            <person name="Ng W.-L."/>
            <person name="Kazmierczak K.M."/>
            <person name="Andrzejewski T.M."/>
            <person name="Davidsen T.M."/>
            <person name="Wayne K.J."/>
            <person name="Tettelin H."/>
            <person name="Glass J.I."/>
            <person name="Rusch D."/>
            <person name="Podicherti R."/>
            <person name="Tsui H.-C.T."/>
            <person name="Winkler M.E."/>
        </authorList>
    </citation>
    <scope>NUCLEOTIDE SEQUENCE</scope>
</reference>
<gene>
    <name evidence="1" type="ORF">METZ01_LOCUS392660</name>
</gene>
<dbReference type="EMBL" id="UINC01148109">
    <property type="protein sequence ID" value="SVD39806.1"/>
    <property type="molecule type" value="Genomic_DNA"/>
</dbReference>
<name>A0A382UZU6_9ZZZZ</name>
<dbReference type="AlphaFoldDB" id="A0A382UZU6"/>
<proteinExistence type="predicted"/>
<sequence>MNIASKPVYINIGVSGNGFLLFIS</sequence>
<evidence type="ECO:0000313" key="1">
    <source>
        <dbReference type="EMBL" id="SVD39806.1"/>
    </source>
</evidence>
<accession>A0A382UZU6</accession>
<protein>
    <submittedName>
        <fullName evidence="1">Uncharacterized protein</fullName>
    </submittedName>
</protein>